<proteinExistence type="predicted"/>
<organism evidence="1 2">
    <name type="scientific">Mycolicibacterium aubagnense</name>
    <dbReference type="NCBI Taxonomy" id="319707"/>
    <lineage>
        <taxon>Bacteria</taxon>
        <taxon>Bacillati</taxon>
        <taxon>Actinomycetota</taxon>
        <taxon>Actinomycetes</taxon>
        <taxon>Mycobacteriales</taxon>
        <taxon>Mycobacteriaceae</taxon>
        <taxon>Mycolicibacterium</taxon>
    </lineage>
</organism>
<gene>
    <name evidence="1" type="ORF">MAUB_00500</name>
</gene>
<dbReference type="EMBL" id="AP022577">
    <property type="protein sequence ID" value="BBX82177.1"/>
    <property type="molecule type" value="Genomic_DNA"/>
</dbReference>
<protein>
    <submittedName>
        <fullName evidence="1">Uncharacterized protein</fullName>
    </submittedName>
</protein>
<sequence length="94" mass="10021">MAPKFVSTNLSGQAYQARIHAAGCADVERERGRGHEVWPVPESVTTFAAFAEVEFGDIATDVAAAGTDEWRKECLYNASEVKVLPCATAAGFTA</sequence>
<dbReference type="Proteomes" id="UP000465609">
    <property type="component" value="Chromosome"/>
</dbReference>
<dbReference type="RefSeq" id="WP_138230273.1">
    <property type="nucleotide sequence ID" value="NZ_AP022577.1"/>
</dbReference>
<accession>A0ABN5YMM0</accession>
<evidence type="ECO:0000313" key="1">
    <source>
        <dbReference type="EMBL" id="BBX82177.1"/>
    </source>
</evidence>
<keyword evidence="2" id="KW-1185">Reference proteome</keyword>
<evidence type="ECO:0000313" key="2">
    <source>
        <dbReference type="Proteomes" id="UP000465609"/>
    </source>
</evidence>
<reference evidence="1 2" key="1">
    <citation type="journal article" date="2019" name="Emerg. Microbes Infect.">
        <title>Comprehensive subspecies identification of 175 nontuberculous mycobacteria species based on 7547 genomic profiles.</title>
        <authorList>
            <person name="Matsumoto Y."/>
            <person name="Kinjo T."/>
            <person name="Motooka D."/>
            <person name="Nabeya D."/>
            <person name="Jung N."/>
            <person name="Uechi K."/>
            <person name="Horii T."/>
            <person name="Iida T."/>
            <person name="Fujita J."/>
            <person name="Nakamura S."/>
        </authorList>
    </citation>
    <scope>NUCLEOTIDE SEQUENCE [LARGE SCALE GENOMIC DNA]</scope>
    <source>
        <strain evidence="1 2">JCM 15296</strain>
    </source>
</reference>
<name>A0ABN5YMM0_9MYCO</name>